<dbReference type="Pfam" id="PF01282">
    <property type="entry name" value="Ribosomal_S24e"/>
    <property type="match status" value="1"/>
</dbReference>
<protein>
    <submittedName>
        <fullName evidence="3">30S ribosomal protein S24e</fullName>
    </submittedName>
</protein>
<dbReference type="Gene3D" id="3.30.70.330">
    <property type="match status" value="1"/>
</dbReference>
<sequence length="91" mass="10291">MELTITNKKENKILQRTEIQAKISFTGATPSNKQVQEEIAKKLNAGIDLVVTKQILTTFGNTQAEVKAYVYNTIDQMKKIEPKIKEKPKAK</sequence>
<name>D9PM37_9ZZZZ</name>
<comment type="caution">
    <text evidence="3">The sequence shown here is derived from an EMBL/GenBank/DDBJ whole genome shotgun (WGS) entry which is preliminary data.</text>
</comment>
<dbReference type="SUPFAM" id="SSF54189">
    <property type="entry name" value="Ribosomal proteins S24e, L23 and L15e"/>
    <property type="match status" value="1"/>
</dbReference>
<dbReference type="GO" id="GO:0003735">
    <property type="term" value="F:structural constituent of ribosome"/>
    <property type="evidence" value="ECO:0007669"/>
    <property type="project" value="InterPro"/>
</dbReference>
<dbReference type="InterPro" id="IPR012677">
    <property type="entry name" value="Nucleotide-bd_a/b_plait_sf"/>
</dbReference>
<accession>D9PM37</accession>
<proteinExistence type="predicted"/>
<keyword evidence="1 3" id="KW-0689">Ribosomal protein</keyword>
<dbReference type="GO" id="GO:1990904">
    <property type="term" value="C:ribonucleoprotein complex"/>
    <property type="evidence" value="ECO:0007669"/>
    <property type="project" value="UniProtKB-KW"/>
</dbReference>
<dbReference type="EMBL" id="ADZX01000791">
    <property type="protein sequence ID" value="EFK95393.1"/>
    <property type="molecule type" value="Genomic_DNA"/>
</dbReference>
<dbReference type="GO" id="GO:0005840">
    <property type="term" value="C:ribosome"/>
    <property type="evidence" value="ECO:0007669"/>
    <property type="project" value="UniProtKB-KW"/>
</dbReference>
<evidence type="ECO:0000313" key="3">
    <source>
        <dbReference type="EMBL" id="EFK95393.1"/>
    </source>
</evidence>
<keyword evidence="2" id="KW-0687">Ribonucleoprotein</keyword>
<reference evidence="3" key="1">
    <citation type="submission" date="2010-07" db="EMBL/GenBank/DDBJ databases">
        <authorList>
            <consortium name="CONSOLIDER consortium CSD2007-00005"/>
            <person name="Guazzaroni M.-E."/>
            <person name="Richter M."/>
            <person name="Garcia-Salamanca A."/>
            <person name="Yarza P."/>
            <person name="Ferrer M."/>
        </authorList>
    </citation>
    <scope>NUCLEOTIDE SEQUENCE</scope>
</reference>
<gene>
    <name evidence="3" type="primary">rps24e</name>
    <name evidence="3" type="ORF">LDC_2615</name>
</gene>
<dbReference type="InterPro" id="IPR012678">
    <property type="entry name" value="Ribosomal_uL23/eL15/eS24_sf"/>
</dbReference>
<organism evidence="3">
    <name type="scientific">sediment metagenome</name>
    <dbReference type="NCBI Taxonomy" id="749907"/>
    <lineage>
        <taxon>unclassified sequences</taxon>
        <taxon>metagenomes</taxon>
        <taxon>ecological metagenomes</taxon>
    </lineage>
</organism>
<dbReference type="GO" id="GO:0006412">
    <property type="term" value="P:translation"/>
    <property type="evidence" value="ECO:0007669"/>
    <property type="project" value="InterPro"/>
</dbReference>
<dbReference type="AlphaFoldDB" id="D9PM37"/>
<evidence type="ECO:0000256" key="2">
    <source>
        <dbReference type="ARBA" id="ARBA00023274"/>
    </source>
</evidence>
<evidence type="ECO:0000256" key="1">
    <source>
        <dbReference type="ARBA" id="ARBA00022980"/>
    </source>
</evidence>
<dbReference type="InterPro" id="IPR001976">
    <property type="entry name" value="Ribosomal_eS24"/>
</dbReference>
<reference evidence="3" key="2">
    <citation type="journal article" date="2011" name="Microb. Ecol.">
        <title>Taxonomic and Functional Metagenomic Profiling of the Microbial Community in the Anoxic Sediment of a Sub-saline Shallow Lake (Laguna de Carrizo, Central Spain).</title>
        <authorList>
            <person name="Ferrer M."/>
            <person name="Guazzaroni M.E."/>
            <person name="Richter M."/>
            <person name="Garcia-Salamanca A."/>
            <person name="Yarza P."/>
            <person name="Suarez-Suarez A."/>
            <person name="Solano J."/>
            <person name="Alcaide M."/>
            <person name="van Dillewijn P."/>
            <person name="Molina-Henares M.A."/>
            <person name="Lopez-Cortes N."/>
            <person name="Al-Ramahi Y."/>
            <person name="Guerrero C."/>
            <person name="Acosta A."/>
            <person name="de Eugenio L.I."/>
            <person name="Martinez V."/>
            <person name="Marques S."/>
            <person name="Rojo F."/>
            <person name="Santero E."/>
            <person name="Genilloud O."/>
            <person name="Perez-Perez J."/>
            <person name="Rossello-Mora R."/>
            <person name="Ramos J.L."/>
        </authorList>
    </citation>
    <scope>NUCLEOTIDE SEQUENCE</scope>
</reference>